<dbReference type="Proteomes" id="UP000789901">
    <property type="component" value="Unassembled WGS sequence"/>
</dbReference>
<protein>
    <submittedName>
        <fullName evidence="1">4264_t:CDS:1</fullName>
    </submittedName>
</protein>
<accession>A0ABN7XLP3</accession>
<feature type="non-terminal residue" evidence="1">
    <location>
        <position position="1"/>
    </location>
</feature>
<evidence type="ECO:0000313" key="2">
    <source>
        <dbReference type="Proteomes" id="UP000789901"/>
    </source>
</evidence>
<name>A0ABN7XLP3_GIGMA</name>
<sequence>DLACEQQRRHNTETDLNLMNIAYNNEAKERRRWWFSYRDKNRR</sequence>
<organism evidence="1 2">
    <name type="scientific">Gigaspora margarita</name>
    <dbReference type="NCBI Taxonomy" id="4874"/>
    <lineage>
        <taxon>Eukaryota</taxon>
        <taxon>Fungi</taxon>
        <taxon>Fungi incertae sedis</taxon>
        <taxon>Mucoromycota</taxon>
        <taxon>Glomeromycotina</taxon>
        <taxon>Glomeromycetes</taxon>
        <taxon>Diversisporales</taxon>
        <taxon>Gigasporaceae</taxon>
        <taxon>Gigaspora</taxon>
    </lineage>
</organism>
<proteinExistence type="predicted"/>
<dbReference type="EMBL" id="CAJVQB010156624">
    <property type="protein sequence ID" value="CAG8856147.1"/>
    <property type="molecule type" value="Genomic_DNA"/>
</dbReference>
<evidence type="ECO:0000313" key="1">
    <source>
        <dbReference type="EMBL" id="CAG8856147.1"/>
    </source>
</evidence>
<keyword evidence="2" id="KW-1185">Reference proteome</keyword>
<reference evidence="1 2" key="1">
    <citation type="submission" date="2021-06" db="EMBL/GenBank/DDBJ databases">
        <authorList>
            <person name="Kallberg Y."/>
            <person name="Tangrot J."/>
            <person name="Rosling A."/>
        </authorList>
    </citation>
    <scope>NUCLEOTIDE SEQUENCE [LARGE SCALE GENOMIC DNA]</scope>
    <source>
        <strain evidence="1 2">120-4 pot B 10/14</strain>
    </source>
</reference>
<feature type="non-terminal residue" evidence="1">
    <location>
        <position position="43"/>
    </location>
</feature>
<gene>
    <name evidence="1" type="ORF">GMARGA_LOCUS44968</name>
</gene>
<comment type="caution">
    <text evidence="1">The sequence shown here is derived from an EMBL/GenBank/DDBJ whole genome shotgun (WGS) entry which is preliminary data.</text>
</comment>